<dbReference type="VEuPathDB" id="TriTrypDB:ECC02_000871"/>
<gene>
    <name evidence="2" type="ORF">C4B63_45g95</name>
</gene>
<reference evidence="2 3" key="1">
    <citation type="journal article" date="2018" name="Microb. Genom.">
        <title>Expanding an expanded genome: long-read sequencing of Trypanosoma cruzi.</title>
        <authorList>
            <person name="Berna L."/>
            <person name="Rodriguez M."/>
            <person name="Chiribao M.L."/>
            <person name="Parodi-Talice A."/>
            <person name="Pita S."/>
            <person name="Rijo G."/>
            <person name="Alvarez-Valin F."/>
            <person name="Robello C."/>
        </authorList>
    </citation>
    <scope>NUCLEOTIDE SEQUENCE [LARGE SCALE GENOMIC DNA]</scope>
    <source>
        <strain evidence="2 3">Dm28c</strain>
    </source>
</reference>
<dbReference type="VEuPathDB" id="TriTrypDB:C3747_15g175"/>
<dbReference type="VEuPathDB" id="TriTrypDB:Tc_MARK_8277"/>
<sequence length="228" mass="24244">MMVRHVFAELFVASVHDALARSQGIGRDKDVVNDHKLSRVTKDIATPSLSSSAVVPLPYPLGRSTLQVTGMHVSLQETEKGEGQGIDTGDFVVLLRAHVKGMLDVDARVFTVAAMKFCGNNGTERASLDKRGAIEDCRYAAGKTAVLSAPKTLSGKLHQLPRTGFAQLDLRLQMEGVSFSVQVLPAGPRYSRSPTSVNSLSSFRKGSSGGGGSLRVRVVGVVSPLLLS</sequence>
<dbReference type="OrthoDB" id="266875at2759"/>
<dbReference type="VEuPathDB" id="TriTrypDB:TcCLB.506401.200"/>
<protein>
    <submittedName>
        <fullName evidence="2">Uncharacterized protein</fullName>
    </submittedName>
</protein>
<dbReference type="Proteomes" id="UP000246121">
    <property type="component" value="Unassembled WGS sequence"/>
</dbReference>
<evidence type="ECO:0000256" key="1">
    <source>
        <dbReference type="SAM" id="MobiDB-lite"/>
    </source>
</evidence>
<evidence type="ECO:0000313" key="3">
    <source>
        <dbReference type="Proteomes" id="UP000246121"/>
    </source>
</evidence>
<name>A0A2V2V4C8_TRYCR</name>
<dbReference type="VEuPathDB" id="TriTrypDB:TcBrA4_0001160"/>
<organism evidence="2 3">
    <name type="scientific">Trypanosoma cruzi</name>
    <dbReference type="NCBI Taxonomy" id="5693"/>
    <lineage>
        <taxon>Eukaryota</taxon>
        <taxon>Discoba</taxon>
        <taxon>Euglenozoa</taxon>
        <taxon>Kinetoplastea</taxon>
        <taxon>Metakinetoplastina</taxon>
        <taxon>Trypanosomatida</taxon>
        <taxon>Trypanosomatidae</taxon>
        <taxon>Trypanosoma</taxon>
        <taxon>Schizotrypanum</taxon>
    </lineage>
</organism>
<dbReference type="VEuPathDB" id="TriTrypDB:TcCLB.508543.120"/>
<dbReference type="VEuPathDB" id="TriTrypDB:BCY84_12630"/>
<feature type="region of interest" description="Disordered" evidence="1">
    <location>
        <begin position="190"/>
        <end position="211"/>
    </location>
</feature>
<dbReference type="VEuPathDB" id="TriTrypDB:TCSYLVIO_009753"/>
<proteinExistence type="predicted"/>
<dbReference type="EMBL" id="PRFA01000045">
    <property type="protein sequence ID" value="PWU91134.1"/>
    <property type="molecule type" value="Genomic_DNA"/>
</dbReference>
<accession>A0A2V2V4C8</accession>
<dbReference type="VEuPathDB" id="TriTrypDB:TcCL_ESM02502"/>
<dbReference type="VEuPathDB" id="TriTrypDB:TcG_03018"/>
<comment type="caution">
    <text evidence="2">The sequence shown here is derived from an EMBL/GenBank/DDBJ whole genome shotgun (WGS) entry which is preliminary data.</text>
</comment>
<dbReference type="VEuPathDB" id="TriTrypDB:C4B63_45g95"/>
<dbReference type="AlphaFoldDB" id="A0A2V2V4C8"/>
<evidence type="ECO:0000313" key="2">
    <source>
        <dbReference type="EMBL" id="PWU91134.1"/>
    </source>
</evidence>
<dbReference type="VEuPathDB" id="TriTrypDB:TCDM_14457"/>